<evidence type="ECO:0000256" key="1">
    <source>
        <dbReference type="SAM" id="MobiDB-lite"/>
    </source>
</evidence>
<feature type="region of interest" description="Disordered" evidence="1">
    <location>
        <begin position="172"/>
        <end position="200"/>
    </location>
</feature>
<dbReference type="AlphaFoldDB" id="A0A443I134"/>
<organism evidence="3 4">
    <name type="scientific">Byssochlamys spectabilis</name>
    <name type="common">Paecilomyces variotii</name>
    <dbReference type="NCBI Taxonomy" id="264951"/>
    <lineage>
        <taxon>Eukaryota</taxon>
        <taxon>Fungi</taxon>
        <taxon>Dikarya</taxon>
        <taxon>Ascomycota</taxon>
        <taxon>Pezizomycotina</taxon>
        <taxon>Eurotiomycetes</taxon>
        <taxon>Eurotiomycetidae</taxon>
        <taxon>Eurotiales</taxon>
        <taxon>Thermoascaceae</taxon>
        <taxon>Paecilomyces</taxon>
    </lineage>
</organism>
<dbReference type="VEuPathDB" id="FungiDB:C8Q69DRAFT_147682"/>
<reference evidence="3 4" key="1">
    <citation type="journal article" date="2018" name="Front. Microbiol.">
        <title>Genomic and genetic insights into a cosmopolitan fungus, Paecilomyces variotii (Eurotiales).</title>
        <authorList>
            <person name="Urquhart A.S."/>
            <person name="Mondo S.J."/>
            <person name="Makela M.R."/>
            <person name="Hane J.K."/>
            <person name="Wiebenga A."/>
            <person name="He G."/>
            <person name="Mihaltcheva S."/>
            <person name="Pangilinan J."/>
            <person name="Lipzen A."/>
            <person name="Barry K."/>
            <person name="de Vries R.P."/>
            <person name="Grigoriev I.V."/>
            <person name="Idnurm A."/>
        </authorList>
    </citation>
    <scope>NUCLEOTIDE SEQUENCE [LARGE SCALE GENOMIC DNA]</scope>
    <source>
        <strain evidence="3 4">CBS 101075</strain>
    </source>
</reference>
<feature type="region of interest" description="Disordered" evidence="1">
    <location>
        <begin position="76"/>
        <end position="157"/>
    </location>
</feature>
<feature type="compositionally biased region" description="Basic and acidic residues" evidence="1">
    <location>
        <begin position="117"/>
        <end position="133"/>
    </location>
</feature>
<feature type="transmembrane region" description="Helical" evidence="2">
    <location>
        <begin position="29"/>
        <end position="54"/>
    </location>
</feature>
<keyword evidence="2" id="KW-0472">Membrane</keyword>
<evidence type="ECO:0000256" key="2">
    <source>
        <dbReference type="SAM" id="Phobius"/>
    </source>
</evidence>
<name>A0A443I134_BYSSP</name>
<keyword evidence="2" id="KW-1133">Transmembrane helix</keyword>
<dbReference type="Proteomes" id="UP000283841">
    <property type="component" value="Unassembled WGS sequence"/>
</dbReference>
<gene>
    <name evidence="3" type="ORF">C8Q69DRAFT_147682</name>
</gene>
<accession>A0A443I134</accession>
<feature type="compositionally biased region" description="Basic and acidic residues" evidence="1">
    <location>
        <begin position="99"/>
        <end position="109"/>
    </location>
</feature>
<protein>
    <submittedName>
        <fullName evidence="3">Uncharacterized protein</fullName>
    </submittedName>
</protein>
<feature type="compositionally biased region" description="Low complexity" evidence="1">
    <location>
        <begin position="12"/>
        <end position="22"/>
    </location>
</feature>
<comment type="caution">
    <text evidence="3">The sequence shown here is derived from an EMBL/GenBank/DDBJ whole genome shotgun (WGS) entry which is preliminary data.</text>
</comment>
<evidence type="ECO:0000313" key="3">
    <source>
        <dbReference type="EMBL" id="RWQ97737.1"/>
    </source>
</evidence>
<dbReference type="RefSeq" id="XP_028487382.1">
    <property type="nucleotide sequence ID" value="XM_028625500.1"/>
</dbReference>
<dbReference type="EMBL" id="RCNU01000002">
    <property type="protein sequence ID" value="RWQ97737.1"/>
    <property type="molecule type" value="Genomic_DNA"/>
</dbReference>
<keyword evidence="2" id="KW-0812">Transmembrane</keyword>
<sequence>MSSSDSIAAQNAAGASGPDDGSSGLSTTAMAILITIVGVVVILGVSSAFLYLIAKRRQWRLREKLRQSARRVGEAIRTPLTPRFARSARSPLPQTATRDMNRKSGRGDKASSSLTPVKEESHHDRRSGFDKRSNINPSAVKMDGYGRNRSRREIDVEKGLELQPIKATSVEVTAADSNSAHGDPVPARKGWGSMFSFGRQ</sequence>
<proteinExistence type="predicted"/>
<keyword evidence="4" id="KW-1185">Reference proteome</keyword>
<dbReference type="GeneID" id="39594777"/>
<evidence type="ECO:0000313" key="4">
    <source>
        <dbReference type="Proteomes" id="UP000283841"/>
    </source>
</evidence>
<feature type="region of interest" description="Disordered" evidence="1">
    <location>
        <begin position="1"/>
        <end position="22"/>
    </location>
</feature>